<protein>
    <submittedName>
        <fullName evidence="1">Uncharacterized protein</fullName>
    </submittedName>
</protein>
<evidence type="ECO:0000313" key="2">
    <source>
        <dbReference type="Proteomes" id="UP000011996"/>
    </source>
</evidence>
<dbReference type="EMBL" id="ANOF01000063">
    <property type="protein sequence ID" value="EMI27425.1"/>
    <property type="molecule type" value="Genomic_DNA"/>
</dbReference>
<dbReference type="PATRIC" id="fig|1263868.3.peg.1977"/>
<accession>M5S7F5</accession>
<reference evidence="1 2" key="1">
    <citation type="journal article" date="2013" name="Mar. Genomics">
        <title>Expression of sulfatases in Rhodopirellula baltica and the diversity of sulfatases in the genus Rhodopirellula.</title>
        <authorList>
            <person name="Wegner C.E."/>
            <person name="Richter-Heitmann T."/>
            <person name="Klindworth A."/>
            <person name="Klockow C."/>
            <person name="Richter M."/>
            <person name="Achstetter T."/>
            <person name="Glockner F.O."/>
            <person name="Harder J."/>
        </authorList>
    </citation>
    <scope>NUCLEOTIDE SEQUENCE [LARGE SCALE GENOMIC DNA]</scope>
    <source>
        <strain evidence="1 2">SH398</strain>
    </source>
</reference>
<dbReference type="STRING" id="1263868.RESH_01827"/>
<gene>
    <name evidence="1" type="ORF">RESH_01827</name>
</gene>
<proteinExistence type="predicted"/>
<comment type="caution">
    <text evidence="1">The sequence shown here is derived from an EMBL/GenBank/DDBJ whole genome shotgun (WGS) entry which is preliminary data.</text>
</comment>
<organism evidence="1 2">
    <name type="scientific">Rhodopirellula europaea SH398</name>
    <dbReference type="NCBI Taxonomy" id="1263868"/>
    <lineage>
        <taxon>Bacteria</taxon>
        <taxon>Pseudomonadati</taxon>
        <taxon>Planctomycetota</taxon>
        <taxon>Planctomycetia</taxon>
        <taxon>Pirellulales</taxon>
        <taxon>Pirellulaceae</taxon>
        <taxon>Rhodopirellula</taxon>
    </lineage>
</organism>
<sequence length="48" mass="5476">MQGLCQRLAFSNEDSKNANSWVHPVVDPPRSGVSDLKFERSRRTVFVN</sequence>
<dbReference type="AlphaFoldDB" id="M5S7F5"/>
<name>M5S7F5_9BACT</name>
<dbReference type="Proteomes" id="UP000011996">
    <property type="component" value="Unassembled WGS sequence"/>
</dbReference>
<evidence type="ECO:0000313" key="1">
    <source>
        <dbReference type="EMBL" id="EMI27425.1"/>
    </source>
</evidence>